<reference evidence="1 2" key="1">
    <citation type="submission" date="2023-07" db="EMBL/GenBank/DDBJ databases">
        <title>Genomic Encyclopedia of Type Strains, Phase IV (KMG-IV): sequencing the most valuable type-strain genomes for metagenomic binning, comparative biology and taxonomic classification.</title>
        <authorList>
            <person name="Goeker M."/>
        </authorList>
    </citation>
    <scope>NUCLEOTIDE SEQUENCE [LARGE SCALE GENOMIC DNA]</scope>
    <source>
        <strain evidence="1 2">DSM 25963</strain>
    </source>
</reference>
<dbReference type="RefSeq" id="WP_012994852.1">
    <property type="nucleotide sequence ID" value="NZ_JAURUP010000004.1"/>
</dbReference>
<comment type="caution">
    <text evidence="1">The sequence shown here is derived from an EMBL/GenBank/DDBJ whole genome shotgun (WGS) entry which is preliminary data.</text>
</comment>
<evidence type="ECO:0000313" key="2">
    <source>
        <dbReference type="Proteomes" id="UP001223886"/>
    </source>
</evidence>
<name>A0ABT9M1Y0_9THEO</name>
<evidence type="ECO:0000313" key="1">
    <source>
        <dbReference type="EMBL" id="MDP9750134.1"/>
    </source>
</evidence>
<accession>A0ABT9M1Y0</accession>
<sequence>MKNRFVPWILLIFLVTSISLNIQQYKIIQGYKAQMDSINGYFKNYLRFLSSNIGKFDGSEDDLIIFSSLSGGVFFLSLACNVNGFYKNNLLDSDVFMELNNMFLNAPRWLEKIKENKFQLEEQLKILAENPNSKNAQEKLFELIKEIEKN</sequence>
<proteinExistence type="predicted"/>
<organism evidence="1 2">
    <name type="scientific">Thermoanaerobacter pentosaceus</name>
    <dbReference type="NCBI Taxonomy" id="694059"/>
    <lineage>
        <taxon>Bacteria</taxon>
        <taxon>Bacillati</taxon>
        <taxon>Bacillota</taxon>
        <taxon>Clostridia</taxon>
        <taxon>Thermoanaerobacterales</taxon>
        <taxon>Thermoanaerobacteraceae</taxon>
        <taxon>Thermoanaerobacter</taxon>
    </lineage>
</organism>
<keyword evidence="2" id="KW-1185">Reference proteome</keyword>
<gene>
    <name evidence="1" type="ORF">J2S24_000600</name>
</gene>
<dbReference type="EMBL" id="JAURUP010000004">
    <property type="protein sequence ID" value="MDP9750134.1"/>
    <property type="molecule type" value="Genomic_DNA"/>
</dbReference>
<protein>
    <submittedName>
        <fullName evidence="1">Uncharacterized protein</fullName>
    </submittedName>
</protein>
<dbReference type="Proteomes" id="UP001223886">
    <property type="component" value="Unassembled WGS sequence"/>
</dbReference>